<dbReference type="OrthoDB" id="5964849at2"/>
<dbReference type="InterPro" id="IPR018704">
    <property type="entry name" value="SecYEG/CpoB_TPR"/>
</dbReference>
<dbReference type="EMBL" id="SZUA01000002">
    <property type="protein sequence ID" value="TKR30138.1"/>
    <property type="molecule type" value="Genomic_DNA"/>
</dbReference>
<evidence type="ECO:0000313" key="5">
    <source>
        <dbReference type="Proteomes" id="UP000308707"/>
    </source>
</evidence>
<reference evidence="4 5" key="1">
    <citation type="submission" date="2019-04" db="EMBL/GenBank/DDBJ databases">
        <title>Reference strain of H23.</title>
        <authorList>
            <person name="Luo X."/>
        </authorList>
    </citation>
    <scope>NUCLEOTIDE SEQUENCE [LARGE SCALE GENOMIC DNA]</scope>
    <source>
        <strain evidence="4 5">H23</strain>
    </source>
</reference>
<dbReference type="SUPFAM" id="SSF48452">
    <property type="entry name" value="TPR-like"/>
    <property type="match status" value="2"/>
</dbReference>
<feature type="compositionally biased region" description="Basic and acidic residues" evidence="1">
    <location>
        <begin position="53"/>
        <end position="70"/>
    </location>
</feature>
<dbReference type="Pfam" id="PF09976">
    <property type="entry name" value="TPR_21"/>
    <property type="match status" value="1"/>
</dbReference>
<evidence type="ECO:0000256" key="1">
    <source>
        <dbReference type="SAM" id="MobiDB-lite"/>
    </source>
</evidence>
<evidence type="ECO:0000259" key="3">
    <source>
        <dbReference type="Pfam" id="PF09976"/>
    </source>
</evidence>
<evidence type="ECO:0000256" key="2">
    <source>
        <dbReference type="SAM" id="SignalP"/>
    </source>
</evidence>
<dbReference type="Gene3D" id="1.25.40.10">
    <property type="entry name" value="Tetratricopeptide repeat domain"/>
    <property type="match status" value="2"/>
</dbReference>
<keyword evidence="2" id="KW-0732">Signal</keyword>
<organism evidence="4 5">
    <name type="scientific">Luteimonas gilva</name>
    <dbReference type="NCBI Taxonomy" id="2572684"/>
    <lineage>
        <taxon>Bacteria</taxon>
        <taxon>Pseudomonadati</taxon>
        <taxon>Pseudomonadota</taxon>
        <taxon>Gammaproteobacteria</taxon>
        <taxon>Lysobacterales</taxon>
        <taxon>Lysobacteraceae</taxon>
        <taxon>Luteimonas</taxon>
    </lineage>
</organism>
<feature type="signal peptide" evidence="2">
    <location>
        <begin position="1"/>
        <end position="22"/>
    </location>
</feature>
<keyword evidence="5" id="KW-1185">Reference proteome</keyword>
<feature type="domain" description="Ancillary SecYEG translocon subunit/Cell division coordinator CpoB TPR" evidence="3">
    <location>
        <begin position="91"/>
        <end position="240"/>
    </location>
</feature>
<gene>
    <name evidence="4" type="ORF">FCE95_08305</name>
</gene>
<dbReference type="SMART" id="SM00028">
    <property type="entry name" value="TPR"/>
    <property type="match status" value="4"/>
</dbReference>
<evidence type="ECO:0000313" key="4">
    <source>
        <dbReference type="EMBL" id="TKR30138.1"/>
    </source>
</evidence>
<name>A0A4U5JP34_9GAMM</name>
<comment type="caution">
    <text evidence="4">The sequence shown here is derived from an EMBL/GenBank/DDBJ whole genome shotgun (WGS) entry which is preliminary data.</text>
</comment>
<dbReference type="Proteomes" id="UP000308707">
    <property type="component" value="Unassembled WGS sequence"/>
</dbReference>
<feature type="chain" id="PRO_5020217319" evidence="2">
    <location>
        <begin position="23"/>
        <end position="389"/>
    </location>
</feature>
<sequence>MSMKTHLPASLLIAAAISAVFAAPAYGQAMGNNSDQTKPRAGDRNGVGSESMRAQRDRRKAELGQKKTDQQAEATAPLFPNATRQEPDAKASSKTLKALQSAQEAYEKQDFAGTVAQAEKIANNPEANAYEKGFAYQLAGSASADANNEAKAAEYFQKALDSNGLDNNSHYQVMSNLATVQFGLDQYDASLKTLDRFLAETKVEDPKYQSMRGSILLSLNRNDEAAKLYQDLYAKNPNDKKLLMNAVAALQQADKYDQANGLLGEAYKKGQLTEAREYKALYAGYLNSDKWKEAKAVIEDGAAKGLLPQDADLARAYMIVAQKAYADDDAKTAEEMYGKAAPIAADGEAYLNLAKVYSFQGKKAQAKEAAQKALDKGVKDPAQANSLLK</sequence>
<proteinExistence type="predicted"/>
<feature type="region of interest" description="Disordered" evidence="1">
    <location>
        <begin position="30"/>
        <end position="95"/>
    </location>
</feature>
<protein>
    <submittedName>
        <fullName evidence="4">Tetratricopeptide repeat protein</fullName>
    </submittedName>
</protein>
<accession>A0A4U5JP34</accession>
<dbReference type="InterPro" id="IPR019734">
    <property type="entry name" value="TPR_rpt"/>
</dbReference>
<dbReference type="InterPro" id="IPR011990">
    <property type="entry name" value="TPR-like_helical_dom_sf"/>
</dbReference>
<dbReference type="AlphaFoldDB" id="A0A4U5JP34"/>